<protein>
    <recommendedName>
        <fullName evidence="3">Antitoxin VbhA domain-containing protein</fullName>
    </recommendedName>
</protein>
<organism evidence="1 2">
    <name type="scientific">Paraliobacillus quinghaiensis</name>
    <dbReference type="NCBI Taxonomy" id="470815"/>
    <lineage>
        <taxon>Bacteria</taxon>
        <taxon>Bacillati</taxon>
        <taxon>Bacillota</taxon>
        <taxon>Bacilli</taxon>
        <taxon>Bacillales</taxon>
        <taxon>Bacillaceae</taxon>
        <taxon>Paraliobacillus</taxon>
    </lineage>
</organism>
<comment type="caution">
    <text evidence="1">The sequence shown here is derived from an EMBL/GenBank/DDBJ whole genome shotgun (WGS) entry which is preliminary data.</text>
</comment>
<dbReference type="AlphaFoldDB" id="A0A917WWC2"/>
<keyword evidence="2" id="KW-1185">Reference proteome</keyword>
<dbReference type="RefSeq" id="WP_162879188.1">
    <property type="nucleotide sequence ID" value="NZ_BMLG01000011.1"/>
</dbReference>
<evidence type="ECO:0000313" key="2">
    <source>
        <dbReference type="Proteomes" id="UP000618460"/>
    </source>
</evidence>
<reference evidence="1" key="2">
    <citation type="submission" date="2020-09" db="EMBL/GenBank/DDBJ databases">
        <authorList>
            <person name="Sun Q."/>
            <person name="Zhou Y."/>
        </authorList>
    </citation>
    <scope>NUCLEOTIDE SEQUENCE</scope>
    <source>
        <strain evidence="1">CGMCC 1.6333</strain>
    </source>
</reference>
<sequence>MINEERGKPITAKEFEEHWKEINYQLEIEGLKPTTEDKEAIRKVLTGEMDIKRLTDGI</sequence>
<dbReference type="EMBL" id="BMLG01000011">
    <property type="protein sequence ID" value="GGM34550.1"/>
    <property type="molecule type" value="Genomic_DNA"/>
</dbReference>
<dbReference type="Proteomes" id="UP000618460">
    <property type="component" value="Unassembled WGS sequence"/>
</dbReference>
<evidence type="ECO:0000313" key="1">
    <source>
        <dbReference type="EMBL" id="GGM34550.1"/>
    </source>
</evidence>
<reference evidence="1" key="1">
    <citation type="journal article" date="2014" name="Int. J. Syst. Evol. Microbiol.">
        <title>Complete genome sequence of Corynebacterium casei LMG S-19264T (=DSM 44701T), isolated from a smear-ripened cheese.</title>
        <authorList>
            <consortium name="US DOE Joint Genome Institute (JGI-PGF)"/>
            <person name="Walter F."/>
            <person name="Albersmeier A."/>
            <person name="Kalinowski J."/>
            <person name="Ruckert C."/>
        </authorList>
    </citation>
    <scope>NUCLEOTIDE SEQUENCE</scope>
    <source>
        <strain evidence="1">CGMCC 1.6333</strain>
    </source>
</reference>
<evidence type="ECO:0008006" key="3">
    <source>
        <dbReference type="Google" id="ProtNLM"/>
    </source>
</evidence>
<proteinExistence type="predicted"/>
<gene>
    <name evidence="1" type="ORF">GCM10011351_20640</name>
</gene>
<accession>A0A917WWC2</accession>
<name>A0A917WWC2_9BACI</name>